<proteinExistence type="predicted"/>
<dbReference type="AlphaFoldDB" id="A0A6J4LDP4"/>
<name>A0A6J4LDP4_9BACT</name>
<dbReference type="EMBL" id="CADCTX010000572">
    <property type="protein sequence ID" value="CAA9329350.1"/>
    <property type="molecule type" value="Genomic_DNA"/>
</dbReference>
<protein>
    <submittedName>
        <fullName evidence="1">Glycogen debranching enzyme (Alpha-1,6-glucosidase)</fullName>
    </submittedName>
</protein>
<evidence type="ECO:0000313" key="1">
    <source>
        <dbReference type="EMBL" id="CAA9329350.1"/>
    </source>
</evidence>
<sequence length="112" mass="12225">MLRYQFGSASNVPVWAKKTSGVRAVGGTRWQAGPRGSAASLPFHWKLSSWIGRSASSGRTSSVAGRRPASSVYVRHTVLLPRSRHNSFWSVQWSAWNAQRGNGSALNARSAR</sequence>
<accession>A0A6J4LDP4</accession>
<reference evidence="1" key="1">
    <citation type="submission" date="2020-02" db="EMBL/GenBank/DDBJ databases">
        <authorList>
            <person name="Meier V. D."/>
        </authorList>
    </citation>
    <scope>NUCLEOTIDE SEQUENCE</scope>
    <source>
        <strain evidence="1">AVDCRST_MAG40</strain>
    </source>
</reference>
<gene>
    <name evidence="1" type="ORF">AVDCRST_MAG40-1834</name>
</gene>
<organism evidence="1">
    <name type="scientific">uncultured Gemmatimonadaceae bacterium</name>
    <dbReference type="NCBI Taxonomy" id="246130"/>
    <lineage>
        <taxon>Bacteria</taxon>
        <taxon>Pseudomonadati</taxon>
        <taxon>Gemmatimonadota</taxon>
        <taxon>Gemmatimonadia</taxon>
        <taxon>Gemmatimonadales</taxon>
        <taxon>Gemmatimonadaceae</taxon>
        <taxon>environmental samples</taxon>
    </lineage>
</organism>